<dbReference type="PROSITE" id="PS50126">
    <property type="entry name" value="S1"/>
    <property type="match status" value="1"/>
</dbReference>
<evidence type="ECO:0000256" key="4">
    <source>
        <dbReference type="ARBA" id="ARBA00022722"/>
    </source>
</evidence>
<comment type="cofactor">
    <cofactor evidence="1">
        <name>Mg(2+)</name>
        <dbReference type="ChEBI" id="CHEBI:18420"/>
    </cofactor>
</comment>
<keyword evidence="7" id="KW-0378">Hydrolase</keyword>
<evidence type="ECO:0000259" key="11">
    <source>
        <dbReference type="PROSITE" id="PS50126"/>
    </source>
</evidence>
<dbReference type="Gene3D" id="3.40.1260.20">
    <property type="entry name" value="Ribonuclease E, catalytic domain"/>
    <property type="match status" value="1"/>
</dbReference>
<dbReference type="InterPro" id="IPR019307">
    <property type="entry name" value="RNA-bd_AU-1/RNase_E/G"/>
</dbReference>
<dbReference type="Gene3D" id="2.40.50.140">
    <property type="entry name" value="Nucleic acid-binding proteins"/>
    <property type="match status" value="1"/>
</dbReference>
<keyword evidence="9" id="KW-0694">RNA-binding</keyword>
<keyword evidence="6" id="KW-0255">Endonuclease</keyword>
<dbReference type="RefSeq" id="WP_323722399.1">
    <property type="nucleotide sequence ID" value="NZ_CP110343.1"/>
</dbReference>
<dbReference type="Pfam" id="PF10150">
    <property type="entry name" value="RNase_E_G"/>
    <property type="match status" value="1"/>
</dbReference>
<evidence type="ECO:0000256" key="8">
    <source>
        <dbReference type="ARBA" id="ARBA00022842"/>
    </source>
</evidence>
<reference evidence="12" key="1">
    <citation type="submission" date="2022-10" db="EMBL/GenBank/DDBJ databases">
        <title>Host association and intracellularity evolved multiple times independently in the Rickettsiales.</title>
        <authorList>
            <person name="Castelli M."/>
            <person name="Nardi T."/>
            <person name="Gammuto L."/>
            <person name="Bellinzona G."/>
            <person name="Sabaneyeva E."/>
            <person name="Potekhin A."/>
            <person name="Serra V."/>
            <person name="Petroni G."/>
            <person name="Sassera D."/>
        </authorList>
    </citation>
    <scope>NUCLEOTIDE SEQUENCE [LARGE SCALE GENOMIC DNA]</scope>
    <source>
        <strain evidence="12">US_Bl 11III1</strain>
    </source>
</reference>
<evidence type="ECO:0000256" key="2">
    <source>
        <dbReference type="ARBA" id="ARBA00022475"/>
    </source>
</evidence>
<feature type="domain" description="S1 motif" evidence="11">
    <location>
        <begin position="43"/>
        <end position="122"/>
    </location>
</feature>
<sequence>MNLILIDGASGHECRVAICKKDKDKTELRALYQQNSQIQNIKGNVYLAKVVRVENALQAAFVDYGGQYNAFLPLSNVSNGYRSRSVQNKHLKKDQLLVVQIVKEQKDEKCPLATTYITLTGRFISIVSRFSKEPIRFMRKLGNDKVRLKNIGNELLNSVKRNERVLSIIFKNESEGRTKIELKRDFQYLIKLLDSILKHSEDKKSPVFLHAEGSLVECVIRDTYNNDIKSIIVEGEEKYQQGLAFMKIFLPMHVGKIELHNHITPIFKYYDIEEKITVLYNNKVSLPSGGSIVISHTEAMTTIDVNSGKNVAESNVESTSLKTNLEAIKEIIVQIKLRGLSGTIAVDFIDLELTKNKDLILKEALQLNKDYNLDLRILPLNELSIMHITRQRTHNSFYEINLVKCCNCSGIGYIRADHATVNAIHRAIRQEISENSKLSSITITIGSRLATQVLNHTSIYDDITRSTSSKGIAIHFIVDPLVPEAMFSLSTSSEVPQITNTVIPFSRIDEQSYFDEENDSTSTRVKNIEDVAFQGKNRKYSNKFKRRRTKASIQTPNNGFGKIIQKISNLIKRKDKDFN</sequence>
<dbReference type="InterPro" id="IPR004659">
    <property type="entry name" value="RNase_E/G"/>
</dbReference>
<evidence type="ECO:0000313" key="13">
    <source>
        <dbReference type="Proteomes" id="UP001325140"/>
    </source>
</evidence>
<evidence type="ECO:0000256" key="9">
    <source>
        <dbReference type="ARBA" id="ARBA00022884"/>
    </source>
</evidence>
<evidence type="ECO:0000256" key="6">
    <source>
        <dbReference type="ARBA" id="ARBA00022759"/>
    </source>
</evidence>
<keyword evidence="8" id="KW-0460">Magnesium</keyword>
<name>A0ABZ0UNQ0_9RICK</name>
<evidence type="ECO:0000256" key="1">
    <source>
        <dbReference type="ARBA" id="ARBA00001946"/>
    </source>
</evidence>
<dbReference type="CDD" id="cd04453">
    <property type="entry name" value="S1_RNase_E"/>
    <property type="match status" value="1"/>
</dbReference>
<dbReference type="PANTHER" id="PTHR30001">
    <property type="entry name" value="RIBONUCLEASE"/>
    <property type="match status" value="1"/>
</dbReference>
<keyword evidence="3" id="KW-0997">Cell inner membrane</keyword>
<accession>A0ABZ0UNQ0</accession>
<evidence type="ECO:0000256" key="3">
    <source>
        <dbReference type="ARBA" id="ARBA00022519"/>
    </source>
</evidence>
<keyword evidence="10" id="KW-0472">Membrane</keyword>
<dbReference type="SUPFAM" id="SSF50249">
    <property type="entry name" value="Nucleic acid-binding proteins"/>
    <property type="match status" value="1"/>
</dbReference>
<dbReference type="InterPro" id="IPR003029">
    <property type="entry name" value="S1_domain"/>
</dbReference>
<evidence type="ECO:0000256" key="10">
    <source>
        <dbReference type="ARBA" id="ARBA00023136"/>
    </source>
</evidence>
<keyword evidence="5" id="KW-0479">Metal-binding</keyword>
<evidence type="ECO:0000313" key="12">
    <source>
        <dbReference type="EMBL" id="WPX97748.1"/>
    </source>
</evidence>
<gene>
    <name evidence="12" type="ORF">Fokcrypt_00265</name>
</gene>
<evidence type="ECO:0000256" key="7">
    <source>
        <dbReference type="ARBA" id="ARBA00022801"/>
    </source>
</evidence>
<organism evidence="12 13">
    <name type="scientific">Candidatus Fokinia crypta</name>
    <dbReference type="NCBI Taxonomy" id="1920990"/>
    <lineage>
        <taxon>Bacteria</taxon>
        <taxon>Pseudomonadati</taxon>
        <taxon>Pseudomonadota</taxon>
        <taxon>Alphaproteobacteria</taxon>
        <taxon>Rickettsiales</taxon>
        <taxon>Candidatus Midichloriaceae</taxon>
        <taxon>Candidatus Fokinia</taxon>
    </lineage>
</organism>
<dbReference type="EMBL" id="CP110343">
    <property type="protein sequence ID" value="WPX97748.1"/>
    <property type="molecule type" value="Genomic_DNA"/>
</dbReference>
<dbReference type="InterPro" id="IPR012340">
    <property type="entry name" value="NA-bd_OB-fold"/>
</dbReference>
<keyword evidence="13" id="KW-1185">Reference proteome</keyword>
<protein>
    <submittedName>
        <fullName evidence="12">Ribonuclease E</fullName>
    </submittedName>
</protein>
<proteinExistence type="predicted"/>
<evidence type="ECO:0000256" key="5">
    <source>
        <dbReference type="ARBA" id="ARBA00022723"/>
    </source>
</evidence>
<dbReference type="SMART" id="SM00316">
    <property type="entry name" value="S1"/>
    <property type="match status" value="1"/>
</dbReference>
<dbReference type="Proteomes" id="UP001325140">
    <property type="component" value="Chromosome"/>
</dbReference>
<dbReference type="Pfam" id="PF00575">
    <property type="entry name" value="S1"/>
    <property type="match status" value="1"/>
</dbReference>
<dbReference type="PANTHER" id="PTHR30001:SF1">
    <property type="entry name" value="RIBONUCLEASE E_G-LIKE PROTEIN, CHLOROPLASTIC"/>
    <property type="match status" value="1"/>
</dbReference>
<keyword evidence="2" id="KW-1003">Cell membrane</keyword>
<keyword evidence="4" id="KW-0540">Nuclease</keyword>